<reference evidence="2 3" key="1">
    <citation type="submission" date="2020-08" db="EMBL/GenBank/DDBJ databases">
        <authorList>
            <person name="Liu C."/>
            <person name="Sun Q."/>
        </authorList>
    </citation>
    <scope>NUCLEOTIDE SEQUENCE [LARGE SCALE GENOMIC DNA]</scope>
    <source>
        <strain evidence="2 3">NSJ-61</strain>
    </source>
</reference>
<dbReference type="EMBL" id="CP060636">
    <property type="protein sequence ID" value="QNM12893.1"/>
    <property type="molecule type" value="Genomic_DNA"/>
</dbReference>
<accession>A0A7G9GQ11</accession>
<dbReference type="RefSeq" id="WP_117454041.1">
    <property type="nucleotide sequence ID" value="NZ_CP060636.1"/>
</dbReference>
<dbReference type="AlphaFoldDB" id="A0A7G9GQ11"/>
<dbReference type="KEGG" id="ehn:H9Q80_02770"/>
<gene>
    <name evidence="2" type="ORF">H9Q80_02770</name>
</gene>
<feature type="transmembrane region" description="Helical" evidence="1">
    <location>
        <begin position="251"/>
        <end position="271"/>
    </location>
</feature>
<organism evidence="2 3">
    <name type="scientific">[Eubacterium] hominis</name>
    <dbReference type="NCBI Taxonomy" id="2764325"/>
    <lineage>
        <taxon>Bacteria</taxon>
        <taxon>Bacillati</taxon>
        <taxon>Bacillota</taxon>
        <taxon>Erysipelotrichia</taxon>
        <taxon>Erysipelotrichales</taxon>
        <taxon>Erysipelotrichaceae</taxon>
        <taxon>Amedibacillus</taxon>
    </lineage>
</organism>
<keyword evidence="1" id="KW-1133">Transmembrane helix</keyword>
<dbReference type="Proteomes" id="UP000515856">
    <property type="component" value="Chromosome"/>
</dbReference>
<proteinExistence type="predicted"/>
<sequence>MKYRYQFLLDLYRNRSYHPDNLIWLYRYEHVAQNGHYLKVYLYCRNKYMHLEEVNFQIQQGDQTKTVSVKEFHKIKHNYQPYLKGCLIPVEDDLSDISLEVTSYQMDGKTYPFVKEDIKITLTDEQCNQERNALLLQQMDITMMPSIQETYYICACGNIHRIGETCPNCHRPYSDIKAMVEQGQEALCKKALLKKYCRLSELEKRNYKTDQWISDIQQEATALYISCISDDYASFLKQAVSSHRKDIMKTIIVSISVALGLAFSILLFIGLQPTVNDLDKNLLPNDSLYSPYGNNDYGYNDTDDDSDTDNLYSYGDDDYQYKTCSIDQKEMMLYVSLSGKNDKITGMLLSIDIDKEQLGTDPNLLDESQLDMVSSQILSQFGLTGDEDGLYTDIYVVGSSLIIDIDIDVESVDDKTLKALDFEFIKNYSYKQALMEFKLSGMDCY</sequence>
<keyword evidence="1" id="KW-0472">Membrane</keyword>
<keyword evidence="1" id="KW-0812">Transmembrane</keyword>
<evidence type="ECO:0000313" key="3">
    <source>
        <dbReference type="Proteomes" id="UP000515856"/>
    </source>
</evidence>
<evidence type="ECO:0000256" key="1">
    <source>
        <dbReference type="SAM" id="Phobius"/>
    </source>
</evidence>
<protein>
    <submittedName>
        <fullName evidence="2">Uncharacterized protein</fullName>
    </submittedName>
</protein>
<name>A0A7G9GQ11_9FIRM</name>
<evidence type="ECO:0000313" key="2">
    <source>
        <dbReference type="EMBL" id="QNM12893.1"/>
    </source>
</evidence>
<keyword evidence="3" id="KW-1185">Reference proteome</keyword>